<proteinExistence type="inferred from homology"/>
<dbReference type="SUPFAM" id="SSF161111">
    <property type="entry name" value="Cation efflux protein transmembrane domain-like"/>
    <property type="match status" value="1"/>
</dbReference>
<gene>
    <name evidence="11" type="ordered locus">MA_0549</name>
</gene>
<dbReference type="Proteomes" id="UP000002487">
    <property type="component" value="Chromosome"/>
</dbReference>
<dbReference type="InterPro" id="IPR058533">
    <property type="entry name" value="Cation_efflux_TM"/>
</dbReference>
<keyword evidence="4" id="KW-1003">Cell membrane</keyword>
<feature type="domain" description="Cation efflux protein cytoplasmic" evidence="10">
    <location>
        <begin position="225"/>
        <end position="299"/>
    </location>
</feature>
<dbReference type="PANTHER" id="PTHR43840">
    <property type="entry name" value="MITOCHONDRIAL METAL TRANSPORTER 1-RELATED"/>
    <property type="match status" value="1"/>
</dbReference>
<dbReference type="GO" id="GO:0006882">
    <property type="term" value="P:intracellular zinc ion homeostasis"/>
    <property type="evidence" value="ECO:0000318"/>
    <property type="project" value="GO_Central"/>
</dbReference>
<keyword evidence="7 8" id="KW-0472">Membrane</keyword>
<protein>
    <submittedName>
        <fullName evidence="11">Cation efflux system protein (Zinc/cadmium)</fullName>
    </submittedName>
</protein>
<reference evidence="11 12" key="1">
    <citation type="journal article" date="2002" name="Genome Res.">
        <title>The genome of Methanosarcina acetivorans reveals extensive metabolic and physiological diversity.</title>
        <authorList>
            <person name="Galagan J.E."/>
            <person name="Nusbaum C."/>
            <person name="Roy A."/>
            <person name="Endrizzi M.G."/>
            <person name="Macdonald P."/>
            <person name="FitzHugh W."/>
            <person name="Calvo S."/>
            <person name="Engels R."/>
            <person name="Smirnov S."/>
            <person name="Atnoor D."/>
            <person name="Brown A."/>
            <person name="Allen N."/>
            <person name="Naylor J."/>
            <person name="Stange-Thomann N."/>
            <person name="DeArellano K."/>
            <person name="Johnson R."/>
            <person name="Linton L."/>
            <person name="McEwan P."/>
            <person name="McKernan K."/>
            <person name="Talamas J."/>
            <person name="Tirrell A."/>
            <person name="Ye W."/>
            <person name="Zimmer A."/>
            <person name="Barber R.D."/>
            <person name="Cann I."/>
            <person name="Graham D.E."/>
            <person name="Grahame D.A."/>
            <person name="Guss A."/>
            <person name="Hedderich R."/>
            <person name="Ingram-Smith C."/>
            <person name="Kuettner C.H."/>
            <person name="Krzycki J.A."/>
            <person name="Leigh J.A."/>
            <person name="Li W."/>
            <person name="Liu J."/>
            <person name="Mukhopadhyay B."/>
            <person name="Reeve J.N."/>
            <person name="Smith K."/>
            <person name="Springer T.A."/>
            <person name="Umayam L.A."/>
            <person name="White O."/>
            <person name="White R.H."/>
            <person name="de Macario E.C."/>
            <person name="Ferry J.G."/>
            <person name="Jarrell K.F."/>
            <person name="Jing H."/>
            <person name="Macario A.J.L."/>
            <person name="Paulsen I."/>
            <person name="Pritchett M."/>
            <person name="Sowers K.R."/>
            <person name="Swanson R.V."/>
            <person name="Zinder S.H."/>
            <person name="Lander E."/>
            <person name="Metcalf W.W."/>
            <person name="Birren B."/>
        </authorList>
    </citation>
    <scope>NUCLEOTIDE SEQUENCE [LARGE SCALE GENOMIC DNA]</scope>
    <source>
        <strain evidence="12">ATCC 35395 / DSM 2834 / JCM 12185 / C2A</strain>
    </source>
</reference>
<dbReference type="Gene3D" id="1.20.1510.10">
    <property type="entry name" value="Cation efflux protein transmembrane domain"/>
    <property type="match status" value="1"/>
</dbReference>
<comment type="subcellular location">
    <subcellularLocation>
        <location evidence="1">Cell membrane</location>
        <topology evidence="1">Multi-pass membrane protein</topology>
    </subcellularLocation>
</comment>
<dbReference type="FunFam" id="1.20.1510.10:FF:000006">
    <property type="entry name" value="Divalent cation efflux transporter"/>
    <property type="match status" value="1"/>
</dbReference>
<dbReference type="InterPro" id="IPR036837">
    <property type="entry name" value="Cation_efflux_CTD_sf"/>
</dbReference>
<dbReference type="GO" id="GO:0015093">
    <property type="term" value="F:ferrous iron transmembrane transporter activity"/>
    <property type="evidence" value="ECO:0000318"/>
    <property type="project" value="GO_Central"/>
</dbReference>
<dbReference type="SUPFAM" id="SSF160240">
    <property type="entry name" value="Cation efflux protein cytoplasmic domain-like"/>
    <property type="match status" value="1"/>
</dbReference>
<dbReference type="HOGENOM" id="CLU_013430_3_2_2"/>
<dbReference type="STRING" id="188937.MA_0549"/>
<evidence type="ECO:0000313" key="12">
    <source>
        <dbReference type="Proteomes" id="UP000002487"/>
    </source>
</evidence>
<dbReference type="NCBIfam" id="TIGR01297">
    <property type="entry name" value="CDF"/>
    <property type="match status" value="1"/>
</dbReference>
<keyword evidence="3" id="KW-0813">Transport</keyword>
<evidence type="ECO:0000256" key="1">
    <source>
        <dbReference type="ARBA" id="ARBA00004651"/>
    </source>
</evidence>
<sequence>MPYSCVLQPHPGYHPMIHRYKKIQQVLVLVLFLNLAVAFAKIIYGTFTGTLSMTADGYHSLFDGVSNIVGLVGIYISSRPPDRDHPYGHQKYETFASIFIAILLLFVGFEIFQNALNRFLVRSTPKVTTLSFVIMLGTMGINYLVTRYEYLKGVALRSQVLIADSMHTKSDIYVSLSVIASLVAIKSGFPLLDPLIALLISFLIFRAGFRIMKESSRVLLDMSRLEEEEICSLVLGVEGVLGCHKIRTRGGMGDIRIDMHVLVRPDMPLEDAHLIAHRVSKMLKAEYKDVSDVVVHLEPASPQGSNSKKTS</sequence>
<dbReference type="KEGG" id="mac:MA_0549"/>
<dbReference type="Gene3D" id="3.30.70.1350">
    <property type="entry name" value="Cation efflux protein, cytoplasmic domain"/>
    <property type="match status" value="1"/>
</dbReference>
<dbReference type="GO" id="GO:0015341">
    <property type="term" value="F:zinc efflux antiporter activity"/>
    <property type="evidence" value="ECO:0000318"/>
    <property type="project" value="GO_Central"/>
</dbReference>
<keyword evidence="5 8" id="KW-0812">Transmembrane</keyword>
<dbReference type="FunFam" id="3.30.70.1350:FF:000002">
    <property type="entry name" value="Ferrous-iron efflux pump FieF"/>
    <property type="match status" value="1"/>
</dbReference>
<accession>Q8TT88</accession>
<dbReference type="EnsemblBacteria" id="AAM03993">
    <property type="protein sequence ID" value="AAM03993"/>
    <property type="gene ID" value="MA_0549"/>
</dbReference>
<dbReference type="PhylomeDB" id="Q8TT88"/>
<organism evidence="11 12">
    <name type="scientific">Methanosarcina acetivorans (strain ATCC 35395 / DSM 2834 / JCM 12185 / C2A)</name>
    <dbReference type="NCBI Taxonomy" id="188937"/>
    <lineage>
        <taxon>Archaea</taxon>
        <taxon>Methanobacteriati</taxon>
        <taxon>Methanobacteriota</taxon>
        <taxon>Stenosarchaea group</taxon>
        <taxon>Methanomicrobia</taxon>
        <taxon>Methanosarcinales</taxon>
        <taxon>Methanosarcinaceae</taxon>
        <taxon>Methanosarcina</taxon>
    </lineage>
</organism>
<evidence type="ECO:0000256" key="8">
    <source>
        <dbReference type="SAM" id="Phobius"/>
    </source>
</evidence>
<evidence type="ECO:0000256" key="2">
    <source>
        <dbReference type="ARBA" id="ARBA00008114"/>
    </source>
</evidence>
<dbReference type="EMBL" id="AE010299">
    <property type="protein sequence ID" value="AAM03993.1"/>
    <property type="molecule type" value="Genomic_DNA"/>
</dbReference>
<evidence type="ECO:0000259" key="9">
    <source>
        <dbReference type="Pfam" id="PF01545"/>
    </source>
</evidence>
<dbReference type="PANTHER" id="PTHR43840:SF15">
    <property type="entry name" value="MITOCHONDRIAL METAL TRANSPORTER 1-RELATED"/>
    <property type="match status" value="1"/>
</dbReference>
<dbReference type="InParanoid" id="Q8TT88"/>
<evidence type="ECO:0000313" key="11">
    <source>
        <dbReference type="EMBL" id="AAM03993.1"/>
    </source>
</evidence>
<keyword evidence="6 8" id="KW-1133">Transmembrane helix</keyword>
<evidence type="ECO:0000256" key="4">
    <source>
        <dbReference type="ARBA" id="ARBA00022475"/>
    </source>
</evidence>
<dbReference type="InterPro" id="IPR027469">
    <property type="entry name" value="Cation_efflux_TMD_sf"/>
</dbReference>
<dbReference type="Pfam" id="PF01545">
    <property type="entry name" value="Cation_efflux"/>
    <property type="match status" value="1"/>
</dbReference>
<comment type="similarity">
    <text evidence="2">Belongs to the cation diffusion facilitator (CDF) transporter (TC 2.A.4) family.</text>
</comment>
<dbReference type="GO" id="GO:0005886">
    <property type="term" value="C:plasma membrane"/>
    <property type="evidence" value="ECO:0000318"/>
    <property type="project" value="GO_Central"/>
</dbReference>
<keyword evidence="12" id="KW-1185">Reference proteome</keyword>
<dbReference type="GO" id="GO:0015086">
    <property type="term" value="F:cadmium ion transmembrane transporter activity"/>
    <property type="evidence" value="ECO:0000318"/>
    <property type="project" value="GO_Central"/>
</dbReference>
<feature type="transmembrane region" description="Helical" evidence="8">
    <location>
        <begin position="132"/>
        <end position="151"/>
    </location>
</feature>
<dbReference type="Pfam" id="PF16916">
    <property type="entry name" value="ZT_dimer"/>
    <property type="match status" value="1"/>
</dbReference>
<dbReference type="InterPro" id="IPR002524">
    <property type="entry name" value="Cation_efflux"/>
</dbReference>
<evidence type="ECO:0000256" key="5">
    <source>
        <dbReference type="ARBA" id="ARBA00022692"/>
    </source>
</evidence>
<dbReference type="InterPro" id="IPR027470">
    <property type="entry name" value="Cation_efflux_CTD"/>
</dbReference>
<name>Q8TT88_METAC</name>
<evidence type="ECO:0000259" key="10">
    <source>
        <dbReference type="Pfam" id="PF16916"/>
    </source>
</evidence>
<feature type="domain" description="Cation efflux protein transmembrane" evidence="9">
    <location>
        <begin position="27"/>
        <end position="220"/>
    </location>
</feature>
<feature type="transmembrane region" description="Helical" evidence="8">
    <location>
        <begin position="95"/>
        <end position="112"/>
    </location>
</feature>
<evidence type="ECO:0000256" key="7">
    <source>
        <dbReference type="ARBA" id="ARBA00023136"/>
    </source>
</evidence>
<evidence type="ECO:0000256" key="6">
    <source>
        <dbReference type="ARBA" id="ARBA00022989"/>
    </source>
</evidence>
<dbReference type="InterPro" id="IPR050291">
    <property type="entry name" value="CDF_Transporter"/>
</dbReference>
<feature type="transmembrane region" description="Helical" evidence="8">
    <location>
        <begin position="26"/>
        <end position="45"/>
    </location>
</feature>
<evidence type="ECO:0000256" key="3">
    <source>
        <dbReference type="ARBA" id="ARBA00022448"/>
    </source>
</evidence>
<dbReference type="AlphaFoldDB" id="Q8TT88"/>